<proteinExistence type="predicted"/>
<organism evidence="3 4">
    <name type="scientific">Alicyclobacillus cellulosilyticus</name>
    <dbReference type="NCBI Taxonomy" id="1003997"/>
    <lineage>
        <taxon>Bacteria</taxon>
        <taxon>Bacillati</taxon>
        <taxon>Bacillota</taxon>
        <taxon>Bacilli</taxon>
        <taxon>Bacillales</taxon>
        <taxon>Alicyclobacillaceae</taxon>
        <taxon>Alicyclobacillus</taxon>
    </lineage>
</organism>
<comment type="caution">
    <text evidence="3">The sequence shown here is derived from an EMBL/GenBank/DDBJ whole genome shotgun (WGS) entry which is preliminary data.</text>
</comment>
<dbReference type="GO" id="GO:0016887">
    <property type="term" value="F:ATP hydrolysis activity"/>
    <property type="evidence" value="ECO:0007669"/>
    <property type="project" value="TreeGrafter"/>
</dbReference>
<evidence type="ECO:0000313" key="4">
    <source>
        <dbReference type="Proteomes" id="UP000637695"/>
    </source>
</evidence>
<keyword evidence="4" id="KW-1185">Reference proteome</keyword>
<reference evidence="3" key="1">
    <citation type="journal article" date="2014" name="Int. J. Syst. Evol. Microbiol.">
        <title>Complete genome sequence of Corynebacterium casei LMG S-19264T (=DSM 44701T), isolated from a smear-ripened cheese.</title>
        <authorList>
            <consortium name="US DOE Joint Genome Institute (JGI-PGF)"/>
            <person name="Walter F."/>
            <person name="Albersmeier A."/>
            <person name="Kalinowski J."/>
            <person name="Ruckert C."/>
        </authorList>
    </citation>
    <scope>NUCLEOTIDE SEQUENCE</scope>
    <source>
        <strain evidence="3">JCM 18487</strain>
    </source>
</reference>
<name>A0A917K0C3_9BACL</name>
<dbReference type="CDD" id="cd02038">
    <property type="entry name" value="FlhG-like"/>
    <property type="match status" value="1"/>
</dbReference>
<dbReference type="InterPro" id="IPR025501">
    <property type="entry name" value="MinD_FleN"/>
</dbReference>
<dbReference type="PIRSF" id="PIRSF003092">
    <property type="entry name" value="MinD"/>
    <property type="match status" value="1"/>
</dbReference>
<dbReference type="GO" id="GO:0009898">
    <property type="term" value="C:cytoplasmic side of plasma membrane"/>
    <property type="evidence" value="ECO:0007669"/>
    <property type="project" value="TreeGrafter"/>
</dbReference>
<dbReference type="SUPFAM" id="SSF52540">
    <property type="entry name" value="P-loop containing nucleoside triphosphate hydrolases"/>
    <property type="match status" value="1"/>
</dbReference>
<evidence type="ECO:0000313" key="3">
    <source>
        <dbReference type="EMBL" id="GGI94607.1"/>
    </source>
</evidence>
<dbReference type="AlphaFoldDB" id="A0A917K0C3"/>
<dbReference type="GO" id="GO:0005829">
    <property type="term" value="C:cytosol"/>
    <property type="evidence" value="ECO:0007669"/>
    <property type="project" value="TreeGrafter"/>
</dbReference>
<dbReference type="Proteomes" id="UP000637695">
    <property type="component" value="Unassembled WGS sequence"/>
</dbReference>
<dbReference type="Gene3D" id="3.40.50.300">
    <property type="entry name" value="P-loop containing nucleotide triphosphate hydrolases"/>
    <property type="match status" value="1"/>
</dbReference>
<accession>A0A917K0C3</accession>
<dbReference type="EMBL" id="BMOY01000001">
    <property type="protein sequence ID" value="GGI94607.1"/>
    <property type="molecule type" value="Genomic_DNA"/>
</dbReference>
<dbReference type="InterPro" id="IPR027417">
    <property type="entry name" value="P-loop_NTPase"/>
</dbReference>
<dbReference type="InterPro" id="IPR033875">
    <property type="entry name" value="FlhG"/>
</dbReference>
<dbReference type="PANTHER" id="PTHR43384:SF4">
    <property type="entry name" value="CELLULOSE BIOSYNTHESIS PROTEIN BCSQ-RELATED"/>
    <property type="match status" value="1"/>
</dbReference>
<reference evidence="3" key="2">
    <citation type="submission" date="2020-09" db="EMBL/GenBank/DDBJ databases">
        <authorList>
            <person name="Sun Q."/>
            <person name="Ohkuma M."/>
        </authorList>
    </citation>
    <scope>NUCLEOTIDE SEQUENCE</scope>
    <source>
        <strain evidence="3">JCM 18487</strain>
    </source>
</reference>
<evidence type="ECO:0000256" key="1">
    <source>
        <dbReference type="ARBA" id="ARBA00022741"/>
    </source>
</evidence>
<dbReference type="GO" id="GO:0051782">
    <property type="term" value="P:negative regulation of cell division"/>
    <property type="evidence" value="ECO:0007669"/>
    <property type="project" value="TreeGrafter"/>
</dbReference>
<dbReference type="InterPro" id="IPR033756">
    <property type="entry name" value="YlxH/NBP35"/>
</dbReference>
<dbReference type="Pfam" id="PF10609">
    <property type="entry name" value="ParA"/>
    <property type="match status" value="1"/>
</dbReference>
<gene>
    <name evidence="3" type="ORF">GCM10010885_00170</name>
</gene>
<keyword evidence="1" id="KW-0547">Nucleotide-binding</keyword>
<evidence type="ECO:0000256" key="2">
    <source>
        <dbReference type="ARBA" id="ARBA00022840"/>
    </source>
</evidence>
<sequence>MTGLQPIRDQAESLRQRMRKLDRPETRDHGPRVIAVASGKGGVGKSNFCVNFALGLMQAGLRPIVVDADLGFANVEVLLGARPKYSLYDVVEGMDILSAVQVSSSGLPFLSGGNGVFDIHSLSEEQVARLLQEMRKLQDAFDVLLLDAGSGLGANLGRLLSAADELILVTTPEPTAITDAYALLKSLSAHGHVPHTRIVVNRATQFTEGRQAAEKVRLVAERFLSLRIDVLGFILEDPHVPQAVRKQEAFLRSFPTSPAARCVRQLVHNYLRLDTAEPPQGFVGFIERVFRRFMPGQRDETQRR</sequence>
<keyword evidence="2" id="KW-0067">ATP-binding</keyword>
<dbReference type="PANTHER" id="PTHR43384">
    <property type="entry name" value="SEPTUM SITE-DETERMINING PROTEIN MIND HOMOLOG, CHLOROPLASTIC-RELATED"/>
    <property type="match status" value="1"/>
</dbReference>
<dbReference type="GO" id="GO:0005524">
    <property type="term" value="F:ATP binding"/>
    <property type="evidence" value="ECO:0007669"/>
    <property type="project" value="UniProtKB-KW"/>
</dbReference>
<protein>
    <submittedName>
        <fullName evidence="3">ATPase</fullName>
    </submittedName>
</protein>
<dbReference type="InterPro" id="IPR050625">
    <property type="entry name" value="ParA/MinD_ATPase"/>
</dbReference>